<evidence type="ECO:0000313" key="2">
    <source>
        <dbReference type="EMBL" id="PLW40102.1"/>
    </source>
</evidence>
<name>A0A2N5UQT0_9BASI</name>
<reference evidence="2 3" key="1">
    <citation type="submission" date="2017-11" db="EMBL/GenBank/DDBJ databases">
        <title>De novo assembly and phasing of dikaryotic genomes from two isolates of Puccinia coronata f. sp. avenae, the causal agent of oat crown rust.</title>
        <authorList>
            <person name="Miller M.E."/>
            <person name="Zhang Y."/>
            <person name="Omidvar V."/>
            <person name="Sperschneider J."/>
            <person name="Schwessinger B."/>
            <person name="Raley C."/>
            <person name="Palmer J.M."/>
            <person name="Garnica D."/>
            <person name="Upadhyaya N."/>
            <person name="Rathjen J."/>
            <person name="Taylor J.M."/>
            <person name="Park R.F."/>
            <person name="Dodds P.N."/>
            <person name="Hirsch C.D."/>
            <person name="Kianian S.F."/>
            <person name="Figueroa M."/>
        </authorList>
    </citation>
    <scope>NUCLEOTIDE SEQUENCE [LARGE SCALE GENOMIC DNA]</scope>
    <source>
        <strain evidence="2">12SD80</strain>
    </source>
</reference>
<dbReference type="AlphaFoldDB" id="A0A2N5UQT0"/>
<evidence type="ECO:0000256" key="1">
    <source>
        <dbReference type="SAM" id="MobiDB-lite"/>
    </source>
</evidence>
<evidence type="ECO:0000313" key="3">
    <source>
        <dbReference type="Proteomes" id="UP000235392"/>
    </source>
</evidence>
<comment type="caution">
    <text evidence="2">The sequence shown here is derived from an EMBL/GenBank/DDBJ whole genome shotgun (WGS) entry which is preliminary data.</text>
</comment>
<feature type="compositionally biased region" description="Basic and acidic residues" evidence="1">
    <location>
        <begin position="105"/>
        <end position="119"/>
    </location>
</feature>
<feature type="region of interest" description="Disordered" evidence="1">
    <location>
        <begin position="545"/>
        <end position="641"/>
    </location>
</feature>
<feature type="region of interest" description="Disordered" evidence="1">
    <location>
        <begin position="483"/>
        <end position="522"/>
    </location>
</feature>
<gene>
    <name evidence="2" type="ORF">PCASD_07843</name>
</gene>
<sequence>MADVEAILFPSPQKMLDNFPGGDDSLPSSTNAQESMHCVYYMFSSGKKSMMKGMVELYAFVKALERDHINVMRGVPIRYGSQSKKQVDIAQSIGWVKPTKRQRAASKEQAAKNDGRPPDTTKLLLGESTRPRKKAKLGRPANSPNIDKNPYTTPLWLRRPGGKSTDMFYSIVSHFSTQSTHELTKSTSLKMVLTNGSGKIFNIAHQKKPMSFVPGKEASCDEFIGSVMDNKSNSSKVLADLFLTKETCCYTCPQHKGQVTRAREERTHTDLTICASMFDQNSISQTEPAKLMELWLTQGLFNVSGLTCPECKSKKKSAATLKNKEDPGPPLLEDVSTISFPGASPPAHLYFYVLLTAANNQQSFADEMNWPSKMELFGTVYTLISRGFFGRRHYWGKVVRQVNGVTGVWMHNDNANGGHACLISTETNSIGGAEEKTCWLIYSCTWTNEENAFVHDRMAQIHKDNPGCASRLPFTHMKSILGEPSFSSEVPSEKAEPQIPAKTSKSKPSKSLTKSPDNIEKDVVDPPLKLKIRIRGPLNRVVPAKGEIEKNMIKNNEPKKKQGRPRKQAQPATTLTFRPDPPNDTDGERIEARAEAHWQSHSQESSQNGENGRASEKPSSPSAKVTKGQGGIRKSTRRYAR</sequence>
<feature type="compositionally biased region" description="Basic and acidic residues" evidence="1">
    <location>
        <begin position="546"/>
        <end position="560"/>
    </location>
</feature>
<organism evidence="2 3">
    <name type="scientific">Puccinia coronata f. sp. avenae</name>
    <dbReference type="NCBI Taxonomy" id="200324"/>
    <lineage>
        <taxon>Eukaryota</taxon>
        <taxon>Fungi</taxon>
        <taxon>Dikarya</taxon>
        <taxon>Basidiomycota</taxon>
        <taxon>Pucciniomycotina</taxon>
        <taxon>Pucciniomycetes</taxon>
        <taxon>Pucciniales</taxon>
        <taxon>Pucciniaceae</taxon>
        <taxon>Puccinia</taxon>
    </lineage>
</organism>
<feature type="compositionally biased region" description="Polar residues" evidence="1">
    <location>
        <begin position="142"/>
        <end position="152"/>
    </location>
</feature>
<proteinExistence type="predicted"/>
<dbReference type="EMBL" id="PGCI01000106">
    <property type="protein sequence ID" value="PLW40102.1"/>
    <property type="molecule type" value="Genomic_DNA"/>
</dbReference>
<dbReference type="Proteomes" id="UP000235392">
    <property type="component" value="Unassembled WGS sequence"/>
</dbReference>
<feature type="compositionally biased region" description="Basic and acidic residues" evidence="1">
    <location>
        <begin position="586"/>
        <end position="598"/>
    </location>
</feature>
<protein>
    <submittedName>
        <fullName evidence="2">Uncharacterized protein</fullName>
    </submittedName>
</protein>
<feature type="region of interest" description="Disordered" evidence="1">
    <location>
        <begin position="98"/>
        <end position="156"/>
    </location>
</feature>
<accession>A0A2N5UQT0</accession>
<feature type="compositionally biased region" description="Polar residues" evidence="1">
    <location>
        <begin position="599"/>
        <end position="610"/>
    </location>
</feature>